<feature type="chain" id="PRO_5016604944" evidence="4">
    <location>
        <begin position="28"/>
        <end position="301"/>
    </location>
</feature>
<dbReference type="Proteomes" id="UP000252357">
    <property type="component" value="Unassembled WGS sequence"/>
</dbReference>
<evidence type="ECO:0000313" key="6">
    <source>
        <dbReference type="EMBL" id="RCS56537.1"/>
    </source>
</evidence>
<gene>
    <name evidence="6" type="ORF">DU000_11250</name>
</gene>
<evidence type="ECO:0000259" key="5">
    <source>
        <dbReference type="SMART" id="SM00062"/>
    </source>
</evidence>
<sequence>MLRMMHRHVVRPWALGIIALFSAAAVAQTPTLDRIRQTGVITIAHRESSLPFSFLDQNKKPIGYAVDVCLKAADAVKRELKLKELRIEWMLVTPKNRIEMIQQGKADMECGSTTNNRERREKVAFTIPHYIAGARILVKKSSGITSLEGLRGKTVVTTKGTTTVKILRAQDDQRVLKLNLVEADDHAQSFKMVEEGKADAFAMDDVLLFSLRAQAANPTDFEVVGDYLSIEPLAIMLSKDDAAFKKIVDREVTRLIVDFEMQALYKKWFLEPIPPKGINLKIPMSYLLRDSFRFPTDKVND</sequence>
<feature type="signal peptide" evidence="4">
    <location>
        <begin position="1"/>
        <end position="27"/>
    </location>
</feature>
<keyword evidence="3 4" id="KW-0732">Signal</keyword>
<evidence type="ECO:0000313" key="7">
    <source>
        <dbReference type="Proteomes" id="UP000252357"/>
    </source>
</evidence>
<comment type="similarity">
    <text evidence="1">Belongs to the bacterial solute-binding protein 3 family.</text>
</comment>
<evidence type="ECO:0000256" key="4">
    <source>
        <dbReference type="SAM" id="SignalP"/>
    </source>
</evidence>
<dbReference type="GO" id="GO:0005576">
    <property type="term" value="C:extracellular region"/>
    <property type="evidence" value="ECO:0007669"/>
    <property type="project" value="TreeGrafter"/>
</dbReference>
<dbReference type="GO" id="GO:0030288">
    <property type="term" value="C:outer membrane-bounded periplasmic space"/>
    <property type="evidence" value="ECO:0007669"/>
    <property type="project" value="TreeGrafter"/>
</dbReference>
<name>A0A368KYP1_9BURK</name>
<protein>
    <submittedName>
        <fullName evidence="6">Amino acid ABC transporter substrate-binding protein</fullName>
    </submittedName>
</protein>
<reference evidence="6 7" key="1">
    <citation type="journal article" date="2018" name="Int. J. Syst. Evol. Microbiol.">
        <title>Parvibium lacunae gen. nov., sp. nov., a new member of the family Alcaligenaceae isolated from a freshwater pond.</title>
        <authorList>
            <person name="Chen W.M."/>
            <person name="Xie P.B."/>
            <person name="Hsu M.Y."/>
            <person name="Sheu S.Y."/>
        </authorList>
    </citation>
    <scope>NUCLEOTIDE SEQUENCE [LARGE SCALE GENOMIC DNA]</scope>
    <source>
        <strain evidence="6 7">KMB9</strain>
    </source>
</reference>
<dbReference type="CDD" id="cd13688">
    <property type="entry name" value="PBP2_GltI_DEBP"/>
    <property type="match status" value="1"/>
</dbReference>
<keyword evidence="7" id="KW-1185">Reference proteome</keyword>
<keyword evidence="2" id="KW-0813">Transport</keyword>
<dbReference type="Gene3D" id="3.40.190.10">
    <property type="entry name" value="Periplasmic binding protein-like II"/>
    <property type="match status" value="2"/>
</dbReference>
<dbReference type="GO" id="GO:0006865">
    <property type="term" value="P:amino acid transport"/>
    <property type="evidence" value="ECO:0007669"/>
    <property type="project" value="TreeGrafter"/>
</dbReference>
<dbReference type="AlphaFoldDB" id="A0A368KYP1"/>
<dbReference type="PANTHER" id="PTHR30085">
    <property type="entry name" value="AMINO ACID ABC TRANSPORTER PERMEASE"/>
    <property type="match status" value="1"/>
</dbReference>
<comment type="caution">
    <text evidence="6">The sequence shown here is derived from an EMBL/GenBank/DDBJ whole genome shotgun (WGS) entry which is preliminary data.</text>
</comment>
<evidence type="ECO:0000256" key="3">
    <source>
        <dbReference type="ARBA" id="ARBA00022729"/>
    </source>
</evidence>
<dbReference type="OrthoDB" id="7240770at2"/>
<evidence type="ECO:0000256" key="2">
    <source>
        <dbReference type="ARBA" id="ARBA00022448"/>
    </source>
</evidence>
<accession>A0A368KYP1</accession>
<evidence type="ECO:0000256" key="1">
    <source>
        <dbReference type="ARBA" id="ARBA00010333"/>
    </source>
</evidence>
<dbReference type="EMBL" id="QPGB01000006">
    <property type="protein sequence ID" value="RCS56537.1"/>
    <property type="molecule type" value="Genomic_DNA"/>
</dbReference>
<dbReference type="InterPro" id="IPR051455">
    <property type="entry name" value="Bact_solute-bind_prot3"/>
</dbReference>
<dbReference type="SMART" id="SM00062">
    <property type="entry name" value="PBPb"/>
    <property type="match status" value="1"/>
</dbReference>
<dbReference type="PANTHER" id="PTHR30085:SF2">
    <property type="entry name" value="GLUTAMATE_ASPARTATE IMPORT SOLUTE-BINDING PROTEIN"/>
    <property type="match status" value="1"/>
</dbReference>
<dbReference type="SUPFAM" id="SSF53850">
    <property type="entry name" value="Periplasmic binding protein-like II"/>
    <property type="match status" value="1"/>
</dbReference>
<dbReference type="Pfam" id="PF00497">
    <property type="entry name" value="SBP_bac_3"/>
    <property type="match status" value="1"/>
</dbReference>
<feature type="domain" description="Solute-binding protein family 3/N-terminal" evidence="5">
    <location>
        <begin position="40"/>
        <end position="272"/>
    </location>
</feature>
<dbReference type="InterPro" id="IPR001638">
    <property type="entry name" value="Solute-binding_3/MltF_N"/>
</dbReference>
<organism evidence="6 7">
    <name type="scientific">Parvibium lacunae</name>
    <dbReference type="NCBI Taxonomy" id="1888893"/>
    <lineage>
        <taxon>Bacteria</taxon>
        <taxon>Pseudomonadati</taxon>
        <taxon>Pseudomonadota</taxon>
        <taxon>Betaproteobacteria</taxon>
        <taxon>Burkholderiales</taxon>
        <taxon>Alcaligenaceae</taxon>
        <taxon>Parvibium</taxon>
    </lineage>
</organism>
<proteinExistence type="inferred from homology"/>